<dbReference type="Proteomes" id="UP000281474">
    <property type="component" value="Unassembled WGS sequence"/>
</dbReference>
<evidence type="ECO:0000313" key="3">
    <source>
        <dbReference type="Proteomes" id="UP000281474"/>
    </source>
</evidence>
<evidence type="ECO:0000256" key="1">
    <source>
        <dbReference type="SAM" id="SignalP"/>
    </source>
</evidence>
<keyword evidence="1" id="KW-0732">Signal</keyword>
<accession>A0A3L8Q0B3</accession>
<feature type="signal peptide" evidence="1">
    <location>
        <begin position="1"/>
        <end position="20"/>
    </location>
</feature>
<dbReference type="RefSeq" id="WP_121837761.1">
    <property type="nucleotide sequence ID" value="NZ_ML014758.1"/>
</dbReference>
<dbReference type="Pfam" id="PF20101">
    <property type="entry name" value="DUF6491"/>
    <property type="match status" value="1"/>
</dbReference>
<dbReference type="InterPro" id="IPR045500">
    <property type="entry name" value="DUF6491"/>
</dbReference>
<dbReference type="EMBL" id="QZEI01000009">
    <property type="protein sequence ID" value="RLV61061.1"/>
    <property type="molecule type" value="Genomic_DNA"/>
</dbReference>
<dbReference type="AlphaFoldDB" id="A0A3L8Q0B3"/>
<evidence type="ECO:0008006" key="4">
    <source>
        <dbReference type="Google" id="ProtNLM"/>
    </source>
</evidence>
<name>A0A3L8Q0B3_9GAMM</name>
<evidence type="ECO:0000313" key="2">
    <source>
        <dbReference type="EMBL" id="RLV61061.1"/>
    </source>
</evidence>
<dbReference type="PROSITE" id="PS51257">
    <property type="entry name" value="PROKAR_LIPOPROTEIN"/>
    <property type="match status" value="1"/>
</dbReference>
<feature type="chain" id="PRO_5018327083" description="Lipoprotein" evidence="1">
    <location>
        <begin position="21"/>
        <end position="142"/>
    </location>
</feature>
<sequence length="142" mass="16267">MRNLLIASLTAILLVGCATANRVPDSEKNVAYSDYVKQQNISEINKIRSFRYSGWKELTERYLILTVSLNKDYLIKFRSNCQGLDFANSIKIQQFTDLVFDKMGDTIQPVDEMSLKCYVDSIYPLSKEQSDHLVNIGKSKQD</sequence>
<dbReference type="OrthoDB" id="6385999at2"/>
<keyword evidence="3" id="KW-1185">Reference proteome</keyword>
<comment type="caution">
    <text evidence="2">The sequence shown here is derived from an EMBL/GenBank/DDBJ whole genome shotgun (WGS) entry which is preliminary data.</text>
</comment>
<proteinExistence type="predicted"/>
<protein>
    <recommendedName>
        <fullName evidence="4">Lipoprotein</fullName>
    </recommendedName>
</protein>
<organism evidence="2 3">
    <name type="scientific">Parashewanella curva</name>
    <dbReference type="NCBI Taxonomy" id="2338552"/>
    <lineage>
        <taxon>Bacteria</taxon>
        <taxon>Pseudomonadati</taxon>
        <taxon>Pseudomonadota</taxon>
        <taxon>Gammaproteobacteria</taxon>
        <taxon>Alteromonadales</taxon>
        <taxon>Shewanellaceae</taxon>
        <taxon>Parashewanella</taxon>
    </lineage>
</organism>
<reference evidence="2 3" key="1">
    <citation type="submission" date="2018-09" db="EMBL/GenBank/DDBJ databases">
        <title>Phylogeny of the Shewanellaceae, and recommendation for two new genera, Pseudoshewanella and Parashewanella.</title>
        <authorList>
            <person name="Wang G."/>
        </authorList>
    </citation>
    <scope>NUCLEOTIDE SEQUENCE [LARGE SCALE GENOMIC DNA]</scope>
    <source>
        <strain evidence="2 3">C51</strain>
    </source>
</reference>
<gene>
    <name evidence="2" type="ORF">D5018_04265</name>
</gene>